<evidence type="ECO:0000256" key="1">
    <source>
        <dbReference type="SAM" id="SignalP"/>
    </source>
</evidence>
<dbReference type="Proteomes" id="UP000666661">
    <property type="component" value="Unassembled WGS sequence"/>
</dbReference>
<dbReference type="PROSITE" id="PS51257">
    <property type="entry name" value="PROKAR_LIPOPROTEIN"/>
    <property type="match status" value="1"/>
</dbReference>
<sequence length="324" mass="34499">MKLVKMSIAAVVTALLAGCSGSMVVPVQEHASILSNADQAKQALSQTTSCCQDFNEFNYVSLPEGETLLTIDGKQPSYQFDEGMSYFAAYRLPVNTGNLAITLASQVSKTVMIPKVIMLDAQFKVTRVLGESVFSYQPAHLLDNDRIEGKVFVDRSMPGNPASETYMVIYAPGNELSGSTTILHPAKAFARANGTVEPDIKDPVIPHSPWGLVQIKAVDMAKGQGIEAVFKPEYSDKVAMSQAKPATTAVAASAVTTAAVAAAPSTPAPAMLSETESFYNAQIEKAVKAGDIDKAMQLVNEAERAGSTKAKSVFIDAVKRSQKN</sequence>
<keyword evidence="3" id="KW-1185">Reference proteome</keyword>
<dbReference type="InterPro" id="IPR010794">
    <property type="entry name" value="MalM"/>
</dbReference>
<accession>A0ABS4B6F4</accession>
<dbReference type="GeneID" id="97856068"/>
<organism evidence="2 3">
    <name type="scientific">Aeromonas sanarellii</name>
    <dbReference type="NCBI Taxonomy" id="633415"/>
    <lineage>
        <taxon>Bacteria</taxon>
        <taxon>Pseudomonadati</taxon>
        <taxon>Pseudomonadota</taxon>
        <taxon>Gammaproteobacteria</taxon>
        <taxon>Aeromonadales</taxon>
        <taxon>Aeromonadaceae</taxon>
        <taxon>Aeromonas</taxon>
    </lineage>
</organism>
<comment type="caution">
    <text evidence="2">The sequence shown here is derived from an EMBL/GenBank/DDBJ whole genome shotgun (WGS) entry which is preliminary data.</text>
</comment>
<reference evidence="2 3" key="1">
    <citation type="submission" date="2021-03" db="EMBL/GenBank/DDBJ databases">
        <title>Plant growth promoting bacteria isolated from wild legumes nodules and trapping Phaseolus vulgaris L. nodules in the center and southern Mexico.</title>
        <authorList>
            <person name="Estrada P."/>
        </authorList>
    </citation>
    <scope>NUCLEOTIDE SEQUENCE [LARGE SCALE GENOMIC DNA]</scope>
    <source>
        <strain evidence="2 3">MaGu-431</strain>
    </source>
</reference>
<keyword evidence="1" id="KW-0732">Signal</keyword>
<evidence type="ECO:0000313" key="3">
    <source>
        <dbReference type="Proteomes" id="UP000666661"/>
    </source>
</evidence>
<protein>
    <submittedName>
        <fullName evidence="2">Transcriptional regulator</fullName>
    </submittedName>
</protein>
<feature type="chain" id="PRO_5046465088" evidence="1">
    <location>
        <begin position="25"/>
        <end position="324"/>
    </location>
</feature>
<gene>
    <name evidence="2" type="ORF">J8I01_11130</name>
</gene>
<evidence type="ECO:0000313" key="2">
    <source>
        <dbReference type="EMBL" id="MBP0603061.1"/>
    </source>
</evidence>
<name>A0ABS4B6F4_9GAMM</name>
<dbReference type="Pfam" id="PF07148">
    <property type="entry name" value="MalM"/>
    <property type="match status" value="1"/>
</dbReference>
<dbReference type="RefSeq" id="WP_042074735.1">
    <property type="nucleotide sequence ID" value="NZ_CAWMGK010000015.1"/>
</dbReference>
<dbReference type="EMBL" id="JAGIQF010000004">
    <property type="protein sequence ID" value="MBP0603061.1"/>
    <property type="molecule type" value="Genomic_DNA"/>
</dbReference>
<proteinExistence type="predicted"/>
<feature type="signal peptide" evidence="1">
    <location>
        <begin position="1"/>
        <end position="24"/>
    </location>
</feature>